<feature type="region of interest" description="Disordered" evidence="1">
    <location>
        <begin position="110"/>
        <end position="141"/>
    </location>
</feature>
<organism evidence="2">
    <name type="scientific">Schistocephalus solidus</name>
    <name type="common">Tapeworm</name>
    <dbReference type="NCBI Taxonomy" id="70667"/>
    <lineage>
        <taxon>Eukaryota</taxon>
        <taxon>Metazoa</taxon>
        <taxon>Spiralia</taxon>
        <taxon>Lophotrochozoa</taxon>
        <taxon>Platyhelminthes</taxon>
        <taxon>Cestoda</taxon>
        <taxon>Eucestoda</taxon>
        <taxon>Diphyllobothriidea</taxon>
        <taxon>Diphyllobothriidae</taxon>
        <taxon>Schistocephalus</taxon>
    </lineage>
</organism>
<feature type="region of interest" description="Disordered" evidence="1">
    <location>
        <begin position="1"/>
        <end position="21"/>
    </location>
</feature>
<dbReference type="AlphaFoldDB" id="A0A0X3PIC2"/>
<proteinExistence type="predicted"/>
<accession>A0A0X3PIC2</accession>
<reference evidence="2" key="1">
    <citation type="submission" date="2016-01" db="EMBL/GenBank/DDBJ databases">
        <title>Reference transcriptome for the parasite Schistocephalus solidus: insights into the molecular evolution of parasitism.</title>
        <authorList>
            <person name="Hebert F.O."/>
            <person name="Grambauer S."/>
            <person name="Barber I."/>
            <person name="Landry C.R."/>
            <person name="Aubin-Horth N."/>
        </authorList>
    </citation>
    <scope>NUCLEOTIDE SEQUENCE</scope>
</reference>
<name>A0A0X3PIC2_SCHSO</name>
<dbReference type="EMBL" id="GEEE01015243">
    <property type="protein sequence ID" value="JAP47982.1"/>
    <property type="molecule type" value="Transcribed_RNA"/>
</dbReference>
<feature type="compositionally biased region" description="Low complexity" evidence="1">
    <location>
        <begin position="111"/>
        <end position="124"/>
    </location>
</feature>
<evidence type="ECO:0000256" key="1">
    <source>
        <dbReference type="SAM" id="MobiDB-lite"/>
    </source>
</evidence>
<sequence length="216" mass="24129">MKGPVAFSVRRKDKKDQLLSSPQITQDPIPVVRSNVNVKHEREQEETLAAKKRTFIEKFMRFANVLQLHREANRGDISNAPDQNLMANSRVKIKRPKAFRFAPLADADIKSNQGSGFSSQNSGSDESEGERKSGGNVSENKNVAECRATQSFFPLQGIKRTGRNSVSGSQFRRLQQENDSANLLCSRNFTFDNFGLSLETDDVPVALKTARIVQDV</sequence>
<protein>
    <submittedName>
        <fullName evidence="2">Uncharacterized protein</fullName>
    </submittedName>
</protein>
<evidence type="ECO:0000313" key="2">
    <source>
        <dbReference type="EMBL" id="JAP47982.1"/>
    </source>
</evidence>
<gene>
    <name evidence="2" type="ORF">TR133552</name>
</gene>